<dbReference type="STRING" id="869213.GCA_000517085_00883"/>
<proteinExistence type="predicted"/>
<dbReference type="eggNOG" id="COG1215">
    <property type="taxonomic scope" value="Bacteria"/>
</dbReference>
<comment type="caution">
    <text evidence="1">The sequence shown here is derived from an EMBL/GenBank/DDBJ whole genome shotgun (WGS) entry which is preliminary data.</text>
</comment>
<sequence>MGVEVYDTQCGCKVFKRELAQVIFKEQFISKWLFDVELFFRIKRLYNADQMSKIAREIPLKAWVDKDDSKVKMTYFLKMWLDLYRINKLYNVRIKKSV</sequence>
<evidence type="ECO:0000313" key="1">
    <source>
        <dbReference type="EMBL" id="GAF03679.1"/>
    </source>
</evidence>
<accession>W7YMQ2</accession>
<organism evidence="1 2">
    <name type="scientific">Saccharicrinis fermentans DSM 9555 = JCM 21142</name>
    <dbReference type="NCBI Taxonomy" id="869213"/>
    <lineage>
        <taxon>Bacteria</taxon>
        <taxon>Pseudomonadati</taxon>
        <taxon>Bacteroidota</taxon>
        <taxon>Bacteroidia</taxon>
        <taxon>Marinilabiliales</taxon>
        <taxon>Marinilabiliaceae</taxon>
        <taxon>Saccharicrinis</taxon>
    </lineage>
</organism>
<dbReference type="Proteomes" id="UP000019402">
    <property type="component" value="Unassembled WGS sequence"/>
</dbReference>
<dbReference type="AlphaFoldDB" id="W7YMQ2"/>
<evidence type="ECO:0000313" key="2">
    <source>
        <dbReference type="Proteomes" id="UP000019402"/>
    </source>
</evidence>
<dbReference type="PANTHER" id="PTHR10859:SF91">
    <property type="entry name" value="DOLICHYL-PHOSPHATE BETA-GLUCOSYLTRANSFERASE"/>
    <property type="match status" value="1"/>
</dbReference>
<dbReference type="PANTHER" id="PTHR10859">
    <property type="entry name" value="GLYCOSYL TRANSFERASE"/>
    <property type="match status" value="1"/>
</dbReference>
<keyword evidence="2" id="KW-1185">Reference proteome</keyword>
<gene>
    <name evidence="1" type="ORF">JCM21142_52358</name>
</gene>
<protein>
    <submittedName>
        <fullName evidence="1">Uncharacterized protein</fullName>
    </submittedName>
</protein>
<reference evidence="1 2" key="1">
    <citation type="journal article" date="2014" name="Genome Announc.">
        <title>Draft Genome Sequence of Cytophaga fermentans JCM 21142T, a Facultative Anaerobe Isolated from Marine Mud.</title>
        <authorList>
            <person name="Starns D."/>
            <person name="Oshima K."/>
            <person name="Suda W."/>
            <person name="Iino T."/>
            <person name="Yuki M."/>
            <person name="Inoue J."/>
            <person name="Kitamura K."/>
            <person name="Iida T."/>
            <person name="Darby A."/>
            <person name="Hattori M."/>
            <person name="Ohkuma M."/>
        </authorList>
    </citation>
    <scope>NUCLEOTIDE SEQUENCE [LARGE SCALE GENOMIC DNA]</scope>
    <source>
        <strain evidence="1 2">JCM 21142</strain>
    </source>
</reference>
<name>W7YMQ2_9BACT</name>
<dbReference type="GO" id="GO:0006487">
    <property type="term" value="P:protein N-linked glycosylation"/>
    <property type="evidence" value="ECO:0007669"/>
    <property type="project" value="TreeGrafter"/>
</dbReference>
<dbReference type="EMBL" id="BAMD01000028">
    <property type="protein sequence ID" value="GAF03679.1"/>
    <property type="molecule type" value="Genomic_DNA"/>
</dbReference>